<sequence length="53" mass="5723">MIVLVIALLLTRSRLVAVARVNEHSRCGCAGSGLGWEAAIFYGACDHERHVSI</sequence>
<accession>A0A4R6HK70</accession>
<dbReference type="Proteomes" id="UP000295150">
    <property type="component" value="Unassembled WGS sequence"/>
</dbReference>
<comment type="caution">
    <text evidence="1">The sequence shown here is derived from an EMBL/GenBank/DDBJ whole genome shotgun (WGS) entry which is preliminary data.</text>
</comment>
<reference evidence="1 2" key="1">
    <citation type="submission" date="2019-03" db="EMBL/GenBank/DDBJ databases">
        <title>Freshwater and sediment microbial communities from various areas in North America, analyzing microbe dynamics in response to fracking.</title>
        <authorList>
            <person name="Lamendella R."/>
        </authorList>
    </citation>
    <scope>NUCLEOTIDE SEQUENCE [LARGE SCALE GENOMIC DNA]</scope>
    <source>
        <strain evidence="1 2">1_TX</strain>
    </source>
</reference>
<dbReference type="AlphaFoldDB" id="A0A4R6HK70"/>
<evidence type="ECO:0000313" key="2">
    <source>
        <dbReference type="Proteomes" id="UP000295150"/>
    </source>
</evidence>
<dbReference type="EMBL" id="SNWH01000007">
    <property type="protein sequence ID" value="TDO08647.1"/>
    <property type="molecule type" value="Genomic_DNA"/>
</dbReference>
<gene>
    <name evidence="1" type="ORF">DFO68_10749</name>
</gene>
<name>A0A4R6HK70_9GAMM</name>
<evidence type="ECO:0000313" key="1">
    <source>
        <dbReference type="EMBL" id="TDO08647.1"/>
    </source>
</evidence>
<protein>
    <submittedName>
        <fullName evidence="1">Uncharacterized protein</fullName>
    </submittedName>
</protein>
<organism evidence="1 2">
    <name type="scientific">Halomonas ventosae</name>
    <dbReference type="NCBI Taxonomy" id="229007"/>
    <lineage>
        <taxon>Bacteria</taxon>
        <taxon>Pseudomonadati</taxon>
        <taxon>Pseudomonadota</taxon>
        <taxon>Gammaproteobacteria</taxon>
        <taxon>Oceanospirillales</taxon>
        <taxon>Halomonadaceae</taxon>
        <taxon>Halomonas</taxon>
    </lineage>
</organism>
<keyword evidence="2" id="KW-1185">Reference proteome</keyword>
<proteinExistence type="predicted"/>